<keyword evidence="3" id="KW-1185">Reference proteome</keyword>
<gene>
    <name evidence="2" type="ORF">MCHLO_13297</name>
</gene>
<organism evidence="2 3">
    <name type="scientific">Mycena chlorophos</name>
    <name type="common">Agaric fungus</name>
    <name type="synonym">Agaricus chlorophos</name>
    <dbReference type="NCBI Taxonomy" id="658473"/>
    <lineage>
        <taxon>Eukaryota</taxon>
        <taxon>Fungi</taxon>
        <taxon>Dikarya</taxon>
        <taxon>Basidiomycota</taxon>
        <taxon>Agaricomycotina</taxon>
        <taxon>Agaricomycetes</taxon>
        <taxon>Agaricomycetidae</taxon>
        <taxon>Agaricales</taxon>
        <taxon>Marasmiineae</taxon>
        <taxon>Mycenaceae</taxon>
        <taxon>Mycena</taxon>
    </lineage>
</organism>
<dbReference type="InterPro" id="IPR016181">
    <property type="entry name" value="Acyl_CoA_acyltransferase"/>
</dbReference>
<feature type="domain" description="N-acetyltransferase" evidence="1">
    <location>
        <begin position="127"/>
        <end position="190"/>
    </location>
</feature>
<dbReference type="PROSITE" id="PS51186">
    <property type="entry name" value="GNAT"/>
    <property type="match status" value="1"/>
</dbReference>
<evidence type="ECO:0000259" key="1">
    <source>
        <dbReference type="PROSITE" id="PS51186"/>
    </source>
</evidence>
<evidence type="ECO:0000313" key="3">
    <source>
        <dbReference type="Proteomes" id="UP000815677"/>
    </source>
</evidence>
<reference evidence="2" key="1">
    <citation type="submission" date="2014-09" db="EMBL/GenBank/DDBJ databases">
        <title>Genome sequence of the luminous mushroom Mycena chlorophos for searching fungal bioluminescence genes.</title>
        <authorList>
            <person name="Tanaka Y."/>
            <person name="Kasuga D."/>
            <person name="Oba Y."/>
            <person name="Hase S."/>
            <person name="Sato K."/>
            <person name="Oba Y."/>
            <person name="Sakakibara Y."/>
        </authorList>
    </citation>
    <scope>NUCLEOTIDE SEQUENCE</scope>
</reference>
<dbReference type="Proteomes" id="UP000815677">
    <property type="component" value="Unassembled WGS sequence"/>
</dbReference>
<dbReference type="Pfam" id="PF13508">
    <property type="entry name" value="Acetyltransf_7"/>
    <property type="match status" value="1"/>
</dbReference>
<dbReference type="CDD" id="cd04301">
    <property type="entry name" value="NAT_SF"/>
    <property type="match status" value="1"/>
</dbReference>
<sequence length="217" mass="24172">MQQRPLISCRPISAADTVPLRHSVLWPDKDVSYVLLPEDATGWHFGAFISQAEDTNSSDSGPEDNAHPLAVISLFVEDCPVPTISIDKQPLLPAASTDAVVPDRAEDNGDPARARRSIRFRKFACEPGYQGRGIGTQLLKHAIEAARTELDGGILWCDARESTRSWYERRGLEAFGDRSFVYKFMHIRLEEKACEDDPTRAPPPISMHSVCFRHEAA</sequence>
<evidence type="ECO:0000313" key="2">
    <source>
        <dbReference type="EMBL" id="GAT56669.1"/>
    </source>
</evidence>
<dbReference type="SUPFAM" id="SSF55729">
    <property type="entry name" value="Acyl-CoA N-acyltransferases (Nat)"/>
    <property type="match status" value="1"/>
</dbReference>
<name>A0ABQ0M026_MYCCL</name>
<proteinExistence type="predicted"/>
<dbReference type="InterPro" id="IPR000182">
    <property type="entry name" value="GNAT_dom"/>
</dbReference>
<dbReference type="EMBL" id="DF849320">
    <property type="protein sequence ID" value="GAT56669.1"/>
    <property type="molecule type" value="Genomic_DNA"/>
</dbReference>
<protein>
    <recommendedName>
        <fullName evidence="1">N-acetyltransferase domain-containing protein</fullName>
    </recommendedName>
</protein>
<accession>A0ABQ0M026</accession>
<dbReference type="Gene3D" id="3.40.630.30">
    <property type="match status" value="1"/>
</dbReference>